<gene>
    <name evidence="2" type="ORF">ISU07_17100</name>
</gene>
<dbReference type="Pfam" id="PF11716">
    <property type="entry name" value="MDMPI_N"/>
    <property type="match status" value="1"/>
</dbReference>
<proteinExistence type="predicted"/>
<dbReference type="SUPFAM" id="SSF109854">
    <property type="entry name" value="DinB/YfiT-like putative metalloenzymes"/>
    <property type="match status" value="1"/>
</dbReference>
<evidence type="ECO:0000313" key="2">
    <source>
        <dbReference type="EMBL" id="MBF4764854.1"/>
    </source>
</evidence>
<keyword evidence="2" id="KW-0413">Isomerase</keyword>
<dbReference type="InterPro" id="IPR024344">
    <property type="entry name" value="MDMPI_metal-binding"/>
</dbReference>
<protein>
    <submittedName>
        <fullName evidence="2">Maleylpyruvate isomerase family mycothiol-dependent enzyme</fullName>
    </submittedName>
</protein>
<name>A0A930VC80_9ACTN</name>
<evidence type="ECO:0000259" key="1">
    <source>
        <dbReference type="Pfam" id="PF11716"/>
    </source>
</evidence>
<dbReference type="EMBL" id="JADKPN010000011">
    <property type="protein sequence ID" value="MBF4764854.1"/>
    <property type="molecule type" value="Genomic_DNA"/>
</dbReference>
<accession>A0A930VC80</accession>
<dbReference type="Gene3D" id="1.20.120.450">
    <property type="entry name" value="dinb family like domain"/>
    <property type="match status" value="1"/>
</dbReference>
<comment type="caution">
    <text evidence="2">The sequence shown here is derived from an EMBL/GenBank/DDBJ whole genome shotgun (WGS) entry which is preliminary data.</text>
</comment>
<sequence length="258" mass="27394">MTELVDLTIAELRANHHRLAAFVDELEESQLKSPSGAAEWTIADVLSHLGSGAEIQHHTISRALGLEDEAPENQPIWDRWNSLPPGEQATGFVEQDERLVALYESLTPEQRTSVVVDLGFLPAPVPVVTPLAMRLNEQTLHGWDARVGVDPSAGLSDAGAGLVLDHYAGAMSFLLGLVGKPDQVSEPVRLAVGGHTIAIGDSVSLEPGTDGATARYDGPLEAAVRLVAGRLSPEHTPAAVAVSGNVSLDELRRVFPGY</sequence>
<evidence type="ECO:0000313" key="3">
    <source>
        <dbReference type="Proteomes" id="UP000640489"/>
    </source>
</evidence>
<reference evidence="2" key="1">
    <citation type="submission" date="2020-11" db="EMBL/GenBank/DDBJ databases">
        <title>Nocardioides sp. nov., isolated from Soil of Cynanchum wilfordii Hemsley rhizosphere.</title>
        <authorList>
            <person name="Lee J.-S."/>
            <person name="Suh M.K."/>
            <person name="Kim J.-S."/>
        </authorList>
    </citation>
    <scope>NUCLEOTIDE SEQUENCE</scope>
    <source>
        <strain evidence="2">KCTC 19275</strain>
    </source>
</reference>
<dbReference type="GO" id="GO:0046872">
    <property type="term" value="F:metal ion binding"/>
    <property type="evidence" value="ECO:0007669"/>
    <property type="project" value="InterPro"/>
</dbReference>
<organism evidence="2 3">
    <name type="scientific">Nocardioides islandensis</name>
    <dbReference type="NCBI Taxonomy" id="433663"/>
    <lineage>
        <taxon>Bacteria</taxon>
        <taxon>Bacillati</taxon>
        <taxon>Actinomycetota</taxon>
        <taxon>Actinomycetes</taxon>
        <taxon>Propionibacteriales</taxon>
        <taxon>Nocardioidaceae</taxon>
        <taxon>Nocardioides</taxon>
    </lineage>
</organism>
<dbReference type="Proteomes" id="UP000640489">
    <property type="component" value="Unassembled WGS sequence"/>
</dbReference>
<dbReference type="RefSeq" id="WP_194708036.1">
    <property type="nucleotide sequence ID" value="NZ_JADKPN010000011.1"/>
</dbReference>
<dbReference type="AlphaFoldDB" id="A0A930VC80"/>
<dbReference type="InterPro" id="IPR017517">
    <property type="entry name" value="Maleyloyr_isom"/>
</dbReference>
<keyword evidence="3" id="KW-1185">Reference proteome</keyword>
<dbReference type="NCBIfam" id="TIGR03083">
    <property type="entry name" value="maleylpyruvate isomerase family mycothiol-dependent enzyme"/>
    <property type="match status" value="1"/>
</dbReference>
<feature type="domain" description="Mycothiol-dependent maleylpyruvate isomerase metal-binding" evidence="1">
    <location>
        <begin position="12"/>
        <end position="146"/>
    </location>
</feature>
<dbReference type="GO" id="GO:0016853">
    <property type="term" value="F:isomerase activity"/>
    <property type="evidence" value="ECO:0007669"/>
    <property type="project" value="UniProtKB-KW"/>
</dbReference>
<dbReference type="InterPro" id="IPR034660">
    <property type="entry name" value="DinB/YfiT-like"/>
</dbReference>